<evidence type="ECO:0000256" key="1">
    <source>
        <dbReference type="ARBA" id="ARBA00003531"/>
    </source>
</evidence>
<comment type="catalytic activity">
    <reaction evidence="12">
        <text>GMP + ATP = GDP + ADP</text>
        <dbReference type="Rhea" id="RHEA:20780"/>
        <dbReference type="ChEBI" id="CHEBI:30616"/>
        <dbReference type="ChEBI" id="CHEBI:58115"/>
        <dbReference type="ChEBI" id="CHEBI:58189"/>
        <dbReference type="ChEBI" id="CHEBI:456216"/>
        <dbReference type="EC" id="2.7.4.8"/>
    </reaction>
</comment>
<keyword evidence="10" id="KW-0067">ATP-binding</keyword>
<evidence type="ECO:0000259" key="13">
    <source>
        <dbReference type="PROSITE" id="PS50052"/>
    </source>
</evidence>
<comment type="function">
    <text evidence="1">Essential for recycling GMP and indirectly, cGMP.</text>
</comment>
<evidence type="ECO:0000256" key="9">
    <source>
        <dbReference type="ARBA" id="ARBA00022777"/>
    </source>
</evidence>
<dbReference type="GO" id="GO:0005829">
    <property type="term" value="C:cytosol"/>
    <property type="evidence" value="ECO:0007669"/>
    <property type="project" value="TreeGrafter"/>
</dbReference>
<evidence type="ECO:0000256" key="10">
    <source>
        <dbReference type="ARBA" id="ARBA00022840"/>
    </source>
</evidence>
<feature type="domain" description="Guanylate kinase-like" evidence="13">
    <location>
        <begin position="18"/>
        <end position="196"/>
    </location>
</feature>
<gene>
    <name evidence="14" type="primary">gmk</name>
    <name evidence="15" type="ORF">LS73_007530</name>
    <name evidence="14" type="ORF">NCTC12714_00942</name>
</gene>
<dbReference type="Proteomes" id="UP000255139">
    <property type="component" value="Unassembled WGS sequence"/>
</dbReference>
<accession>A0A377PTH6</accession>
<evidence type="ECO:0000313" key="17">
    <source>
        <dbReference type="Proteomes" id="UP000255139"/>
    </source>
</evidence>
<dbReference type="OrthoDB" id="9808150at2"/>
<dbReference type="FunFam" id="3.30.63.10:FF:000005">
    <property type="entry name" value="Guanylate kinase"/>
    <property type="match status" value="1"/>
</dbReference>
<dbReference type="PANTHER" id="PTHR23117:SF13">
    <property type="entry name" value="GUANYLATE KINASE"/>
    <property type="match status" value="1"/>
</dbReference>
<dbReference type="EC" id="2.7.4.8" evidence="4"/>
<comment type="similarity">
    <text evidence="3">Belongs to the guanylate kinase family.</text>
</comment>
<evidence type="ECO:0000256" key="11">
    <source>
        <dbReference type="ARBA" id="ARBA00030128"/>
    </source>
</evidence>
<keyword evidence="7 14" id="KW-0808">Transferase</keyword>
<dbReference type="InterPro" id="IPR017665">
    <property type="entry name" value="Guanylate_kinase"/>
</dbReference>
<dbReference type="NCBIfam" id="TIGR03263">
    <property type="entry name" value="guanyl_kin"/>
    <property type="match status" value="1"/>
</dbReference>
<dbReference type="CDD" id="cd00071">
    <property type="entry name" value="GMPK"/>
    <property type="match status" value="1"/>
</dbReference>
<evidence type="ECO:0000256" key="2">
    <source>
        <dbReference type="ARBA" id="ARBA00004496"/>
    </source>
</evidence>
<proteinExistence type="inferred from homology"/>
<dbReference type="STRING" id="216.LS73_07345"/>
<dbReference type="Pfam" id="PF00625">
    <property type="entry name" value="Guanylate_kin"/>
    <property type="match status" value="1"/>
</dbReference>
<dbReference type="GO" id="GO:0004385">
    <property type="term" value="F:GMP kinase activity"/>
    <property type="evidence" value="ECO:0007669"/>
    <property type="project" value="UniProtKB-EC"/>
</dbReference>
<protein>
    <recommendedName>
        <fullName evidence="5">Guanylate kinase</fullName>
        <ecNumber evidence="4">2.7.4.8</ecNumber>
    </recommendedName>
    <alternativeName>
        <fullName evidence="11">GMP kinase</fullName>
    </alternativeName>
</protein>
<reference evidence="14 17" key="2">
    <citation type="submission" date="2018-06" db="EMBL/GenBank/DDBJ databases">
        <authorList>
            <consortium name="Pathogen Informatics"/>
            <person name="Doyle S."/>
        </authorList>
    </citation>
    <scope>NUCLEOTIDE SEQUENCE [LARGE SCALE GENOMIC DNA]</scope>
    <source>
        <strain evidence="14 17">NCTC12714</strain>
    </source>
</reference>
<dbReference type="EMBL" id="JRPD02000019">
    <property type="protein sequence ID" value="TLD99267.1"/>
    <property type="molecule type" value="Genomic_DNA"/>
</dbReference>
<evidence type="ECO:0000256" key="8">
    <source>
        <dbReference type="ARBA" id="ARBA00022741"/>
    </source>
</evidence>
<dbReference type="PROSITE" id="PS00856">
    <property type="entry name" value="GUANYLATE_KINASE_1"/>
    <property type="match status" value="1"/>
</dbReference>
<dbReference type="InterPro" id="IPR027417">
    <property type="entry name" value="P-loop_NTPase"/>
</dbReference>
<name>A0A377PTH6_9HELI</name>
<evidence type="ECO:0000256" key="7">
    <source>
        <dbReference type="ARBA" id="ARBA00022679"/>
    </source>
</evidence>
<dbReference type="EMBL" id="UGJE01000002">
    <property type="protein sequence ID" value="STQ86146.1"/>
    <property type="molecule type" value="Genomic_DNA"/>
</dbReference>
<dbReference type="AlphaFoldDB" id="A0A377PTH6"/>
<keyword evidence="17" id="KW-1185">Reference proteome</keyword>
<dbReference type="InterPro" id="IPR020590">
    <property type="entry name" value="Guanylate_kinase_CS"/>
</dbReference>
<reference evidence="15 16" key="1">
    <citation type="journal article" date="2014" name="Genome Announc.">
        <title>Draft genome sequences of eight enterohepatic helicobacter species isolated from both laboratory and wild rodents.</title>
        <authorList>
            <person name="Sheh A."/>
            <person name="Shen Z."/>
            <person name="Fox J.G."/>
        </authorList>
    </citation>
    <scope>NUCLEOTIDE SEQUENCE [LARGE SCALE GENOMIC DNA]</scope>
    <source>
        <strain evidence="15 16">ST1</strain>
    </source>
</reference>
<dbReference type="Gene3D" id="3.40.50.300">
    <property type="entry name" value="P-loop containing nucleotide triphosphate hydrolases"/>
    <property type="match status" value="1"/>
</dbReference>
<dbReference type="SUPFAM" id="SSF52540">
    <property type="entry name" value="P-loop containing nucleoside triphosphate hydrolases"/>
    <property type="match status" value="1"/>
</dbReference>
<evidence type="ECO:0000256" key="3">
    <source>
        <dbReference type="ARBA" id="ARBA00005790"/>
    </source>
</evidence>
<dbReference type="PANTHER" id="PTHR23117">
    <property type="entry name" value="GUANYLATE KINASE-RELATED"/>
    <property type="match status" value="1"/>
</dbReference>
<evidence type="ECO:0000256" key="12">
    <source>
        <dbReference type="ARBA" id="ARBA00048594"/>
    </source>
</evidence>
<dbReference type="PROSITE" id="PS50052">
    <property type="entry name" value="GUANYLATE_KINASE_2"/>
    <property type="match status" value="1"/>
</dbReference>
<evidence type="ECO:0000313" key="16">
    <source>
        <dbReference type="Proteomes" id="UP000029922"/>
    </source>
</evidence>
<keyword evidence="9 14" id="KW-0418">Kinase</keyword>
<keyword evidence="8" id="KW-0547">Nucleotide-binding</keyword>
<comment type="subcellular location">
    <subcellularLocation>
        <location evidence="2">Cytoplasm</location>
    </subcellularLocation>
</comment>
<dbReference type="GO" id="GO:0005524">
    <property type="term" value="F:ATP binding"/>
    <property type="evidence" value="ECO:0007669"/>
    <property type="project" value="UniProtKB-KW"/>
</dbReference>
<dbReference type="RefSeq" id="WP_052089814.1">
    <property type="nucleotide sequence ID" value="NZ_FZML01000043.1"/>
</dbReference>
<keyword evidence="6" id="KW-0963">Cytoplasm</keyword>
<dbReference type="SMART" id="SM00072">
    <property type="entry name" value="GuKc"/>
    <property type="match status" value="1"/>
</dbReference>
<evidence type="ECO:0000313" key="15">
    <source>
        <dbReference type="EMBL" id="TLD99267.1"/>
    </source>
</evidence>
<dbReference type="InterPro" id="IPR008145">
    <property type="entry name" value="GK/Ca_channel_bsu"/>
</dbReference>
<evidence type="ECO:0000313" key="14">
    <source>
        <dbReference type="EMBL" id="STQ86146.1"/>
    </source>
</evidence>
<dbReference type="InterPro" id="IPR008144">
    <property type="entry name" value="Guanylate_kin-like_dom"/>
</dbReference>
<evidence type="ECO:0000256" key="5">
    <source>
        <dbReference type="ARBA" id="ARBA00016296"/>
    </source>
</evidence>
<sequence length="216" mass="25036">MLDSILNEKAHYCSNLPYNIMIISGPSGAGKSTLTNFLRYYISNIYFSISTTTRSMREGELHGREYFFVSKEDFYRDIELGNFLEYEQVHDNFYGTGLCQFQEGILNNRFIVCDVDVRGHNSIKKFYPNAKSVFITTKDLATLESRLLKRQTDSKHIIQKRIRNALDELKYADAFDYLLINDNIEDSKEAILHIAKSIILLNHASKMQDLLMKYGV</sequence>
<dbReference type="Proteomes" id="UP000029922">
    <property type="component" value="Unassembled WGS sequence"/>
</dbReference>
<evidence type="ECO:0000256" key="4">
    <source>
        <dbReference type="ARBA" id="ARBA00012961"/>
    </source>
</evidence>
<evidence type="ECO:0000256" key="6">
    <source>
        <dbReference type="ARBA" id="ARBA00022490"/>
    </source>
</evidence>
<dbReference type="Gene3D" id="3.30.63.10">
    <property type="entry name" value="Guanylate Kinase phosphate binding domain"/>
    <property type="match status" value="1"/>
</dbReference>
<organism evidence="14 17">
    <name type="scientific">Helicobacter muridarum</name>
    <dbReference type="NCBI Taxonomy" id="216"/>
    <lineage>
        <taxon>Bacteria</taxon>
        <taxon>Pseudomonadati</taxon>
        <taxon>Campylobacterota</taxon>
        <taxon>Epsilonproteobacteria</taxon>
        <taxon>Campylobacterales</taxon>
        <taxon>Helicobacteraceae</taxon>
        <taxon>Helicobacter</taxon>
    </lineage>
</organism>